<dbReference type="AlphaFoldDB" id="A0A4Y3K8H0"/>
<name>A0A4Y3K8H0_CELUD</name>
<reference evidence="2 3" key="1">
    <citation type="submission" date="2019-06" db="EMBL/GenBank/DDBJ databases">
        <title>Whole genome shotgun sequence of Cellulomonas uda NBRC 3747.</title>
        <authorList>
            <person name="Hosoyama A."/>
            <person name="Uohara A."/>
            <person name="Ohji S."/>
            <person name="Ichikawa N."/>
        </authorList>
    </citation>
    <scope>NUCLEOTIDE SEQUENCE [LARGE SCALE GENOMIC DNA]</scope>
    <source>
        <strain evidence="2 3">NBRC 3747</strain>
    </source>
</reference>
<keyword evidence="1" id="KW-0812">Transmembrane</keyword>
<protein>
    <recommendedName>
        <fullName evidence="4">Integral membrane protein</fullName>
    </recommendedName>
</protein>
<evidence type="ECO:0008006" key="4">
    <source>
        <dbReference type="Google" id="ProtNLM"/>
    </source>
</evidence>
<dbReference type="EMBL" id="BJLP01000008">
    <property type="protein sequence ID" value="GEA80273.1"/>
    <property type="molecule type" value="Genomic_DNA"/>
</dbReference>
<feature type="transmembrane region" description="Helical" evidence="1">
    <location>
        <begin position="71"/>
        <end position="91"/>
    </location>
</feature>
<evidence type="ECO:0000313" key="3">
    <source>
        <dbReference type="Proteomes" id="UP000315842"/>
    </source>
</evidence>
<comment type="caution">
    <text evidence="2">The sequence shown here is derived from an EMBL/GenBank/DDBJ whole genome shotgun (WGS) entry which is preliminary data.</text>
</comment>
<proteinExistence type="predicted"/>
<evidence type="ECO:0000256" key="1">
    <source>
        <dbReference type="SAM" id="Phobius"/>
    </source>
</evidence>
<organism evidence="2 3">
    <name type="scientific">Cellulomonas uda</name>
    <dbReference type="NCBI Taxonomy" id="1714"/>
    <lineage>
        <taxon>Bacteria</taxon>
        <taxon>Bacillati</taxon>
        <taxon>Actinomycetota</taxon>
        <taxon>Actinomycetes</taxon>
        <taxon>Micrococcales</taxon>
        <taxon>Cellulomonadaceae</taxon>
        <taxon>Cellulomonas</taxon>
    </lineage>
</organism>
<keyword evidence="3" id="KW-1185">Reference proteome</keyword>
<sequence>MAATRPVAWPWRLLTALAVAASGAVHLYLVGSQGYGGGTGNWLETAFWLQGVGGLVLAVLVLVWRSPLPLLGAVAYGLSTLVGFLLAVYLPDGLVGVQSVWGGWAETVSAVTEVLAVVAGAAALLAERRRPV</sequence>
<feature type="transmembrane region" description="Helical" evidence="1">
    <location>
        <begin position="103"/>
        <end position="126"/>
    </location>
</feature>
<accession>A0A4Y3K8H0</accession>
<gene>
    <name evidence="2" type="ORF">CUD01_07170</name>
</gene>
<keyword evidence="1" id="KW-0472">Membrane</keyword>
<feature type="transmembrane region" description="Helical" evidence="1">
    <location>
        <begin position="47"/>
        <end position="64"/>
    </location>
</feature>
<evidence type="ECO:0000313" key="2">
    <source>
        <dbReference type="EMBL" id="GEA80273.1"/>
    </source>
</evidence>
<dbReference type="Proteomes" id="UP000315842">
    <property type="component" value="Unassembled WGS sequence"/>
</dbReference>
<keyword evidence="1" id="KW-1133">Transmembrane helix</keyword>
<dbReference type="RefSeq" id="WP_141318802.1">
    <property type="nucleotide sequence ID" value="NZ_BJLP01000008.1"/>
</dbReference>